<dbReference type="PRINTS" id="PR00793">
    <property type="entry name" value="PROAMNOPTASE"/>
</dbReference>
<dbReference type="Gene3D" id="3.40.50.1820">
    <property type="entry name" value="alpha/beta hydrolase"/>
    <property type="match status" value="1"/>
</dbReference>
<feature type="chain" id="PRO_5045462329" evidence="3">
    <location>
        <begin position="22"/>
        <end position="312"/>
    </location>
</feature>
<dbReference type="Proteomes" id="UP000501570">
    <property type="component" value="Chromosome"/>
</dbReference>
<dbReference type="InterPro" id="IPR002410">
    <property type="entry name" value="Peptidase_S33"/>
</dbReference>
<dbReference type="PANTHER" id="PTHR43798:SF33">
    <property type="entry name" value="HYDROLASE, PUTATIVE (AFU_ORTHOLOGUE AFUA_2G14860)-RELATED"/>
    <property type="match status" value="1"/>
</dbReference>
<evidence type="ECO:0000256" key="3">
    <source>
        <dbReference type="SAM" id="SignalP"/>
    </source>
</evidence>
<evidence type="ECO:0000313" key="6">
    <source>
        <dbReference type="Proteomes" id="UP000501570"/>
    </source>
</evidence>
<feature type="domain" description="AB hydrolase-1" evidence="4">
    <location>
        <begin position="49"/>
        <end position="285"/>
    </location>
</feature>
<dbReference type="EMBL" id="CP050995">
    <property type="protein sequence ID" value="QIY92315.1"/>
    <property type="molecule type" value="Genomic_DNA"/>
</dbReference>
<evidence type="ECO:0000259" key="4">
    <source>
        <dbReference type="Pfam" id="PF00561"/>
    </source>
</evidence>
<dbReference type="Pfam" id="PF00561">
    <property type="entry name" value="Abhydrolase_1"/>
    <property type="match status" value="1"/>
</dbReference>
<evidence type="ECO:0000256" key="1">
    <source>
        <dbReference type="ARBA" id="ARBA00010088"/>
    </source>
</evidence>
<organism evidence="5 6">
    <name type="scientific">Chryseobacterium gallinarum</name>
    <dbReference type="NCBI Taxonomy" id="1324352"/>
    <lineage>
        <taxon>Bacteria</taxon>
        <taxon>Pseudomonadati</taxon>
        <taxon>Bacteroidota</taxon>
        <taxon>Flavobacteriia</taxon>
        <taxon>Flavobacteriales</taxon>
        <taxon>Weeksellaceae</taxon>
        <taxon>Chryseobacterium group</taxon>
        <taxon>Chryseobacterium</taxon>
    </lineage>
</organism>
<dbReference type="InterPro" id="IPR029058">
    <property type="entry name" value="AB_hydrolase_fold"/>
</dbReference>
<dbReference type="SUPFAM" id="SSF53474">
    <property type="entry name" value="alpha/beta-Hydrolases"/>
    <property type="match status" value="1"/>
</dbReference>
<dbReference type="InterPro" id="IPR000073">
    <property type="entry name" value="AB_hydrolase_1"/>
</dbReference>
<evidence type="ECO:0000313" key="5">
    <source>
        <dbReference type="EMBL" id="QIY92315.1"/>
    </source>
</evidence>
<accession>A0ABX6KUW0</accession>
<dbReference type="RefSeq" id="WP_168239298.1">
    <property type="nucleotide sequence ID" value="NZ_CP050995.1"/>
</dbReference>
<gene>
    <name evidence="5" type="ORF">FOB44_17350</name>
</gene>
<keyword evidence="3" id="KW-0732">Signal</keyword>
<proteinExistence type="inferred from homology"/>
<sequence>MAAFLKFTLLFLFIFNTNIKAQDNQDYPVLTSDHVKLFTKKSGKGPVCIFIHGGPGAWSESFESLGGNKLESQLSMIYYDQRGSGRSGNAPEENYSLDRMVEDIEEIRKQSGTEKVYLLAHSFGGILATNYAQKYPERVKGIILANCTLNLKYSLQQQIRYMNQLMNTDFTLSDASLLPDFIKARNELGKQGLDYKMLSGNKSNVELLNKIDSKNPSTFDFAQKAFSIQEYWKDYTPFTQSIKTPVLVITGTKDHSIGEDHYASFLFPNQQIIKIDGGHILYYEKNKEFVKAVSDFVHTTENQSGKIISNRK</sequence>
<dbReference type="InterPro" id="IPR050266">
    <property type="entry name" value="AB_hydrolase_sf"/>
</dbReference>
<evidence type="ECO:0000256" key="2">
    <source>
        <dbReference type="ARBA" id="ARBA00022801"/>
    </source>
</evidence>
<keyword evidence="6" id="KW-1185">Reference proteome</keyword>
<dbReference type="GO" id="GO:0016787">
    <property type="term" value="F:hydrolase activity"/>
    <property type="evidence" value="ECO:0007669"/>
    <property type="project" value="UniProtKB-KW"/>
</dbReference>
<protein>
    <submittedName>
        <fullName evidence="5">Alpha/beta hydrolase</fullName>
    </submittedName>
</protein>
<comment type="similarity">
    <text evidence="1">Belongs to the peptidase S33 family.</text>
</comment>
<dbReference type="PANTHER" id="PTHR43798">
    <property type="entry name" value="MONOACYLGLYCEROL LIPASE"/>
    <property type="match status" value="1"/>
</dbReference>
<reference evidence="5 6" key="1">
    <citation type="submission" date="2019-09" db="EMBL/GenBank/DDBJ databases">
        <title>FDA dAtabase for Regulatory Grade micrObial Sequences (FDA-ARGOS): Supporting development and validation of Infectious Disease Dx tests.</title>
        <authorList>
            <person name="Sciortino C."/>
            <person name="Tallon L."/>
            <person name="Sadzewicz L."/>
            <person name="Vavikolanu K."/>
            <person name="Mehta A."/>
            <person name="Aluvathingal J."/>
            <person name="Nadendla S."/>
            <person name="Nandy P."/>
            <person name="Geyer C."/>
            <person name="Yan Y."/>
            <person name="Sichtig H."/>
        </authorList>
    </citation>
    <scope>NUCLEOTIDE SEQUENCE [LARGE SCALE GENOMIC DNA]</scope>
    <source>
        <strain evidence="5 6">FDAARGOS_636</strain>
    </source>
</reference>
<feature type="signal peptide" evidence="3">
    <location>
        <begin position="1"/>
        <end position="21"/>
    </location>
</feature>
<keyword evidence="2 5" id="KW-0378">Hydrolase</keyword>
<dbReference type="PRINTS" id="PR00111">
    <property type="entry name" value="ABHYDROLASE"/>
</dbReference>
<name>A0ABX6KUW0_CHRGL</name>